<feature type="region of interest" description="Disordered" evidence="1">
    <location>
        <begin position="696"/>
        <end position="733"/>
    </location>
</feature>
<reference evidence="2" key="1">
    <citation type="journal article" date="2020" name="Stud. Mycol.">
        <title>101 Dothideomycetes genomes: a test case for predicting lifestyles and emergence of pathogens.</title>
        <authorList>
            <person name="Haridas S."/>
            <person name="Albert R."/>
            <person name="Binder M."/>
            <person name="Bloem J."/>
            <person name="Labutti K."/>
            <person name="Salamov A."/>
            <person name="Andreopoulos B."/>
            <person name="Baker S."/>
            <person name="Barry K."/>
            <person name="Bills G."/>
            <person name="Bluhm B."/>
            <person name="Cannon C."/>
            <person name="Castanera R."/>
            <person name="Culley D."/>
            <person name="Daum C."/>
            <person name="Ezra D."/>
            <person name="Gonzalez J."/>
            <person name="Henrissat B."/>
            <person name="Kuo A."/>
            <person name="Liang C."/>
            <person name="Lipzen A."/>
            <person name="Lutzoni F."/>
            <person name="Magnuson J."/>
            <person name="Mondo S."/>
            <person name="Nolan M."/>
            <person name="Ohm R."/>
            <person name="Pangilinan J."/>
            <person name="Park H.-J."/>
            <person name="Ramirez L."/>
            <person name="Alfaro M."/>
            <person name="Sun H."/>
            <person name="Tritt A."/>
            <person name="Yoshinaga Y."/>
            <person name="Zwiers L.-H."/>
            <person name="Turgeon B."/>
            <person name="Goodwin S."/>
            <person name="Spatafora J."/>
            <person name="Crous P."/>
            <person name="Grigoriev I."/>
        </authorList>
    </citation>
    <scope>NUCLEOTIDE SEQUENCE</scope>
    <source>
        <strain evidence="2">CBS 113818</strain>
    </source>
</reference>
<sequence>MPLSPHLLLAKLHRNDPITPSMVTTIARHAAELGKNVCDDYGTLNNTMIRYEALIRKRWLKKTIAQRREVLLRACPNMPEAHRPDCLEMISNLKEALSPANKPMLPSPACIWPYINLEDLTRPKSLLIFLNARGRAAPFTFARTEAVFISPLAEMSKRGPEPELTNYLLYLSADPDPLKYRSTINVEKTLEECDEDEDSWSYCMRPNLQVLYIQEGIMHFLVACCKHILHDVQEKYYTSVDFPRLRAYIGSILTNAKDHLWALREDPSYLADTVLEYSEHRIEMTPGKLNHIDPYVDTTEHLNDAVRELITEAYQMFCIWEELHAILEQLGLTSKREVEFGKFYHMLDNIDSLVRTDETAKPLLSPKVSRLITQLSLATECVVQTHYGRVRHRRKVLKKKQSIVTMKTSRAMRTAEANVDSFWSWVDTFFEQKTGVAYRAMGRNAPRDTYYGSRETGIRASAISRIYHQRELQLAIDTEHATAQQYLRGNDAPYNQLIEATISPYEENYQSLFRTVTTYNAHEDTYLKDAHENKRLVEDDGVMQLVYKLRHISLSSILKKLEAKRGIPQADLREAPRRAALQEPFVRLDIAYNRWTSIHGGPIVAKSMNSEQALHVCVKELEWQIVAYIETQDLDFEKKDVDIYKEKAMDEIHRLIDHPFDVLKKVVQDNLSSFVQSLAMVDSEFAQGALNKGPKEILMQPGPEMGNVREPRAKRGCFDSLSSKDQDGNDGMG</sequence>
<accession>A0A6A6ZTX9</accession>
<evidence type="ECO:0000256" key="1">
    <source>
        <dbReference type="SAM" id="MobiDB-lite"/>
    </source>
</evidence>
<gene>
    <name evidence="2" type="ORF">CC86DRAFT_384433</name>
</gene>
<dbReference type="PANTHER" id="PTHR40788">
    <property type="entry name" value="CLR5 DOMAIN-CONTAINING PROTEIN-RELATED"/>
    <property type="match status" value="1"/>
</dbReference>
<dbReference type="OrthoDB" id="2922289at2759"/>
<keyword evidence="3" id="KW-1185">Reference proteome</keyword>
<evidence type="ECO:0000313" key="3">
    <source>
        <dbReference type="Proteomes" id="UP000799424"/>
    </source>
</evidence>
<organism evidence="2 3">
    <name type="scientific">Ophiobolus disseminans</name>
    <dbReference type="NCBI Taxonomy" id="1469910"/>
    <lineage>
        <taxon>Eukaryota</taxon>
        <taxon>Fungi</taxon>
        <taxon>Dikarya</taxon>
        <taxon>Ascomycota</taxon>
        <taxon>Pezizomycotina</taxon>
        <taxon>Dothideomycetes</taxon>
        <taxon>Pleosporomycetidae</taxon>
        <taxon>Pleosporales</taxon>
        <taxon>Pleosporineae</taxon>
        <taxon>Phaeosphaeriaceae</taxon>
        <taxon>Ophiobolus</taxon>
    </lineage>
</organism>
<protein>
    <submittedName>
        <fullName evidence="2">Uncharacterized protein</fullName>
    </submittedName>
</protein>
<dbReference type="AlphaFoldDB" id="A0A6A6ZTX9"/>
<dbReference type="Proteomes" id="UP000799424">
    <property type="component" value="Unassembled WGS sequence"/>
</dbReference>
<dbReference type="PANTHER" id="PTHR40788:SF2">
    <property type="entry name" value="CLR5 DOMAIN-CONTAINING PROTEIN"/>
    <property type="match status" value="1"/>
</dbReference>
<feature type="compositionally biased region" description="Basic and acidic residues" evidence="1">
    <location>
        <begin position="707"/>
        <end position="727"/>
    </location>
</feature>
<dbReference type="EMBL" id="MU006231">
    <property type="protein sequence ID" value="KAF2823904.1"/>
    <property type="molecule type" value="Genomic_DNA"/>
</dbReference>
<name>A0A6A6ZTX9_9PLEO</name>
<proteinExistence type="predicted"/>
<evidence type="ECO:0000313" key="2">
    <source>
        <dbReference type="EMBL" id="KAF2823904.1"/>
    </source>
</evidence>